<sequence length="279" mass="30589">MTVPTLTLNNGVQIPQFGYGTWQVPPESAQDRVTEALDLGYRHIDTAQMYGNEAGVGAAIAASGLARDEVFVTTKLNNNRHDPAVVAGSLDESLEKLQLDRVDLFLIHWPLPTTDIDFVDTWRAMEEVYAAGKARAIGVSNFQPSHLRRVVQEGTVVPAVNQVEIHPYFTQDDLRAVNVELGVATEAWSPLAQGQVFDDPALQAIAGTTGRSVSQVVLRWHLQRGDIVFPKASSVERLKQNFDVFDFELSPADMGAISALDAGRRIGPDPDTMSWIPKD</sequence>
<evidence type="ECO:0000313" key="9">
    <source>
        <dbReference type="Proteomes" id="UP000191040"/>
    </source>
</evidence>
<protein>
    <submittedName>
        <fullName evidence="8">2,5-diketo-D-gluconate reductase A</fullName>
    </submittedName>
</protein>
<organism evidence="8 9">
    <name type="scientific">Aeromicrobium choanae</name>
    <dbReference type="NCBI Taxonomy" id="1736691"/>
    <lineage>
        <taxon>Bacteria</taxon>
        <taxon>Bacillati</taxon>
        <taxon>Actinomycetota</taxon>
        <taxon>Actinomycetes</taxon>
        <taxon>Propionibacteriales</taxon>
        <taxon>Nocardioidaceae</taxon>
        <taxon>Aeromicrobium</taxon>
    </lineage>
</organism>
<evidence type="ECO:0000256" key="1">
    <source>
        <dbReference type="ARBA" id="ARBA00007905"/>
    </source>
</evidence>
<evidence type="ECO:0000256" key="5">
    <source>
        <dbReference type="PIRSR" id="PIRSR000097-2"/>
    </source>
</evidence>
<comment type="similarity">
    <text evidence="1">Belongs to the aldo/keto reductase family.</text>
</comment>
<dbReference type="InterPro" id="IPR018170">
    <property type="entry name" value="Aldo/ket_reductase_CS"/>
</dbReference>
<dbReference type="InterPro" id="IPR020471">
    <property type="entry name" value="AKR"/>
</dbReference>
<name>A0A1T4Z736_9ACTN</name>
<dbReference type="Proteomes" id="UP000191040">
    <property type="component" value="Chromosome I"/>
</dbReference>
<accession>A0A1T4Z736</accession>
<dbReference type="Pfam" id="PF00248">
    <property type="entry name" value="Aldo_ket_red"/>
    <property type="match status" value="1"/>
</dbReference>
<feature type="domain" description="NADP-dependent oxidoreductase" evidence="7">
    <location>
        <begin position="17"/>
        <end position="261"/>
    </location>
</feature>
<evidence type="ECO:0000259" key="7">
    <source>
        <dbReference type="Pfam" id="PF00248"/>
    </source>
</evidence>
<dbReference type="SUPFAM" id="SSF51430">
    <property type="entry name" value="NAD(P)-linked oxidoreductase"/>
    <property type="match status" value="1"/>
</dbReference>
<evidence type="ECO:0000313" key="8">
    <source>
        <dbReference type="EMBL" id="SKB09405.1"/>
    </source>
</evidence>
<dbReference type="FunFam" id="3.20.20.100:FF:000015">
    <property type="entry name" value="Oxidoreductase, aldo/keto reductase family"/>
    <property type="match status" value="1"/>
</dbReference>
<dbReference type="PROSITE" id="PS00062">
    <property type="entry name" value="ALDOKETO_REDUCTASE_2"/>
    <property type="match status" value="1"/>
</dbReference>
<gene>
    <name evidence="8" type="ORF">SAMN06295964_2672</name>
</gene>
<feature type="active site" description="Proton donor" evidence="4">
    <location>
        <position position="50"/>
    </location>
</feature>
<dbReference type="CDD" id="cd19071">
    <property type="entry name" value="AKR_AKR1-5-like"/>
    <property type="match status" value="1"/>
</dbReference>
<dbReference type="PROSITE" id="PS00798">
    <property type="entry name" value="ALDOKETO_REDUCTASE_1"/>
    <property type="match status" value="1"/>
</dbReference>
<evidence type="ECO:0000256" key="2">
    <source>
        <dbReference type="ARBA" id="ARBA00022857"/>
    </source>
</evidence>
<dbReference type="OrthoDB" id="9804790at2"/>
<reference evidence="9" key="1">
    <citation type="submission" date="2017-02" db="EMBL/GenBank/DDBJ databases">
        <authorList>
            <person name="Varghese N."/>
            <person name="Submissions S."/>
        </authorList>
    </citation>
    <scope>NUCLEOTIDE SEQUENCE [LARGE SCALE GENOMIC DNA]</scope>
    <source>
        <strain evidence="9">9H-4</strain>
    </source>
</reference>
<dbReference type="PANTHER" id="PTHR43827:SF3">
    <property type="entry name" value="NADP-DEPENDENT OXIDOREDUCTASE DOMAIN-CONTAINING PROTEIN"/>
    <property type="match status" value="1"/>
</dbReference>
<dbReference type="AlphaFoldDB" id="A0A1T4Z736"/>
<evidence type="ECO:0000256" key="3">
    <source>
        <dbReference type="ARBA" id="ARBA00023002"/>
    </source>
</evidence>
<feature type="binding site" evidence="5">
    <location>
        <position position="108"/>
    </location>
    <ligand>
        <name>substrate</name>
    </ligand>
</feature>
<feature type="site" description="Lowers pKa of active site Tyr" evidence="6">
    <location>
        <position position="75"/>
    </location>
</feature>
<dbReference type="EMBL" id="LT796768">
    <property type="protein sequence ID" value="SKB09405.1"/>
    <property type="molecule type" value="Genomic_DNA"/>
</dbReference>
<dbReference type="STRING" id="1736691.SAMN06295964_2672"/>
<keyword evidence="2" id="KW-0521">NADP</keyword>
<dbReference type="PIRSF" id="PIRSF000097">
    <property type="entry name" value="AKR"/>
    <property type="match status" value="1"/>
</dbReference>
<evidence type="ECO:0000256" key="6">
    <source>
        <dbReference type="PIRSR" id="PIRSR000097-3"/>
    </source>
</evidence>
<dbReference type="PRINTS" id="PR00069">
    <property type="entry name" value="ALDKETRDTASE"/>
</dbReference>
<proteinExistence type="inferred from homology"/>
<evidence type="ECO:0000256" key="4">
    <source>
        <dbReference type="PIRSR" id="PIRSR000097-1"/>
    </source>
</evidence>
<dbReference type="Gene3D" id="3.20.20.100">
    <property type="entry name" value="NADP-dependent oxidoreductase domain"/>
    <property type="match status" value="1"/>
</dbReference>
<dbReference type="InterPro" id="IPR036812">
    <property type="entry name" value="NAD(P)_OxRdtase_dom_sf"/>
</dbReference>
<dbReference type="GO" id="GO:0016616">
    <property type="term" value="F:oxidoreductase activity, acting on the CH-OH group of donors, NAD or NADP as acceptor"/>
    <property type="evidence" value="ECO:0007669"/>
    <property type="project" value="UniProtKB-ARBA"/>
</dbReference>
<keyword evidence="9" id="KW-1185">Reference proteome</keyword>
<dbReference type="PANTHER" id="PTHR43827">
    <property type="entry name" value="2,5-DIKETO-D-GLUCONIC ACID REDUCTASE"/>
    <property type="match status" value="1"/>
</dbReference>
<keyword evidence="3" id="KW-0560">Oxidoreductase</keyword>
<dbReference type="InterPro" id="IPR023210">
    <property type="entry name" value="NADP_OxRdtase_dom"/>
</dbReference>
<dbReference type="RefSeq" id="WP_078700610.1">
    <property type="nucleotide sequence ID" value="NZ_LT796768.1"/>
</dbReference>